<keyword evidence="3" id="KW-0012">Acyltransferase</keyword>
<evidence type="ECO:0000313" key="4">
    <source>
        <dbReference type="Proteomes" id="UP000242877"/>
    </source>
</evidence>
<dbReference type="GO" id="GO:0006048">
    <property type="term" value="P:UDP-N-acetylglucosamine biosynthetic process"/>
    <property type="evidence" value="ECO:0007669"/>
    <property type="project" value="UniProtKB-UniPathway"/>
</dbReference>
<dbReference type="PROSITE" id="PS51186">
    <property type="entry name" value="GNAT"/>
    <property type="match status" value="1"/>
</dbReference>
<proteinExistence type="predicted"/>
<dbReference type="Gene3D" id="3.40.630.30">
    <property type="match status" value="1"/>
</dbReference>
<organism evidence="3 4">
    <name type="scientific">Ascosphaera apis ARSEF 7405</name>
    <dbReference type="NCBI Taxonomy" id="392613"/>
    <lineage>
        <taxon>Eukaryota</taxon>
        <taxon>Fungi</taxon>
        <taxon>Dikarya</taxon>
        <taxon>Ascomycota</taxon>
        <taxon>Pezizomycotina</taxon>
        <taxon>Eurotiomycetes</taxon>
        <taxon>Eurotiomycetidae</taxon>
        <taxon>Onygenales</taxon>
        <taxon>Ascosphaeraceae</taxon>
        <taxon>Ascosphaera</taxon>
    </lineage>
</organism>
<sequence>MSTSPQLTFAVLPPPGEGLVRPTPDNPNPPSNPKIFNDAMFVRTTVFIDEQHCSPENELDFDDSRSWHWVFYDTQSQQPAGVLRIVPPPHEPHDFIENKTFKEPTRPYIKLGRIALLKEYRGKGLGKFVIQSALDWAAAHPDEITRLLNEVKATDEKAKALTSGTQGEWDGVVLVHAQKVMEPMYAKCGFVTDDSMGTWIEERMVHVGMWQTLKVKKEAETST</sequence>
<dbReference type="InterPro" id="IPR016181">
    <property type="entry name" value="Acyl_CoA_acyltransferase"/>
</dbReference>
<protein>
    <submittedName>
        <fullName evidence="3">Acyl-CoA N-acyltransferase</fullName>
    </submittedName>
</protein>
<feature type="region of interest" description="Disordered" evidence="1">
    <location>
        <begin position="1"/>
        <end position="31"/>
    </location>
</feature>
<dbReference type="AlphaFoldDB" id="A0A167ZH66"/>
<evidence type="ECO:0000256" key="1">
    <source>
        <dbReference type="SAM" id="MobiDB-lite"/>
    </source>
</evidence>
<evidence type="ECO:0000259" key="2">
    <source>
        <dbReference type="PROSITE" id="PS51186"/>
    </source>
</evidence>
<feature type="domain" description="N-acetyltransferase" evidence="2">
    <location>
        <begin position="26"/>
        <end position="214"/>
    </location>
</feature>
<keyword evidence="4" id="KW-1185">Reference proteome</keyword>
<accession>A0A167ZH66</accession>
<dbReference type="Proteomes" id="UP000242877">
    <property type="component" value="Unassembled WGS sequence"/>
</dbReference>
<dbReference type="VEuPathDB" id="FungiDB:AAP_02735"/>
<dbReference type="EMBL" id="AZGZ01000010">
    <property type="protein sequence ID" value="KZZ92654.1"/>
    <property type="molecule type" value="Genomic_DNA"/>
</dbReference>
<gene>
    <name evidence="3" type="ORF">AAP_02735</name>
</gene>
<keyword evidence="3" id="KW-0808">Transferase</keyword>
<evidence type="ECO:0000313" key="3">
    <source>
        <dbReference type="EMBL" id="KZZ92654.1"/>
    </source>
</evidence>
<name>A0A167ZH66_9EURO</name>
<dbReference type="InterPro" id="IPR000182">
    <property type="entry name" value="GNAT_dom"/>
</dbReference>
<reference evidence="3 4" key="1">
    <citation type="journal article" date="2016" name="Genome Biol. Evol.">
        <title>Divergent and convergent evolution of fungal pathogenicity.</title>
        <authorList>
            <person name="Shang Y."/>
            <person name="Xiao G."/>
            <person name="Zheng P."/>
            <person name="Cen K."/>
            <person name="Zhan S."/>
            <person name="Wang C."/>
        </authorList>
    </citation>
    <scope>NUCLEOTIDE SEQUENCE [LARGE SCALE GENOMIC DNA]</scope>
    <source>
        <strain evidence="3 4">ARSEF 7405</strain>
    </source>
</reference>
<dbReference type="SUPFAM" id="SSF55729">
    <property type="entry name" value="Acyl-CoA N-acyltransferases (Nat)"/>
    <property type="match status" value="1"/>
</dbReference>
<dbReference type="Pfam" id="PF00583">
    <property type="entry name" value="Acetyltransf_1"/>
    <property type="match status" value="1"/>
</dbReference>
<dbReference type="GO" id="GO:0016747">
    <property type="term" value="F:acyltransferase activity, transferring groups other than amino-acyl groups"/>
    <property type="evidence" value="ECO:0007669"/>
    <property type="project" value="InterPro"/>
</dbReference>
<comment type="caution">
    <text evidence="3">The sequence shown here is derived from an EMBL/GenBank/DDBJ whole genome shotgun (WGS) entry which is preliminary data.</text>
</comment>
<dbReference type="OrthoDB" id="329272at2759"/>
<dbReference type="CDD" id="cd04301">
    <property type="entry name" value="NAT_SF"/>
    <property type="match status" value="1"/>
</dbReference>
<dbReference type="UniPathway" id="UPA00113">
    <property type="reaction ID" value="UER00529"/>
</dbReference>